<dbReference type="PANTHER" id="PTHR10891">
    <property type="entry name" value="EF-HAND CALCIUM-BINDING DOMAIN CONTAINING PROTEIN"/>
    <property type="match status" value="1"/>
</dbReference>
<evidence type="ECO:0000256" key="3">
    <source>
        <dbReference type="ARBA" id="ARBA00022837"/>
    </source>
</evidence>
<dbReference type="EnsemblPlants" id="MELO3C020277.2.1">
    <property type="protein sequence ID" value="MELO3C020277.2.1"/>
    <property type="gene ID" value="MELO3C020277.2"/>
</dbReference>
<dbReference type="InterPro" id="IPR011992">
    <property type="entry name" value="EF-hand-dom_pair"/>
</dbReference>
<accession>A0A9I9DMC7</accession>
<dbReference type="SUPFAM" id="SSF47473">
    <property type="entry name" value="EF-hand"/>
    <property type="match status" value="1"/>
</dbReference>
<dbReference type="InterPro" id="IPR002048">
    <property type="entry name" value="EF_hand_dom"/>
</dbReference>
<name>A0A9I9DMC7_CUCME</name>
<keyword evidence="1" id="KW-0479">Metal-binding</keyword>
<dbReference type="Gramene" id="MELO3C020277.2.1">
    <property type="protein sequence ID" value="MELO3C020277.2.1"/>
    <property type="gene ID" value="MELO3C020277.2"/>
</dbReference>
<dbReference type="CDD" id="cd00051">
    <property type="entry name" value="EFh"/>
    <property type="match status" value="1"/>
</dbReference>
<reference evidence="6" key="1">
    <citation type="submission" date="2023-03" db="UniProtKB">
        <authorList>
            <consortium name="EnsemblPlants"/>
        </authorList>
    </citation>
    <scope>IDENTIFICATION</scope>
</reference>
<sequence length="123" mass="13914">RREERKRNKKKEEEEEEEEEEEVIALSSRSIIPIRISCTKMADSGVNSADCERIFKRFDANGDGKISATELGDALNGFGVSSEDAKRMMDAIDKDGDGYISFQEFSDFAKDNRALMKDFAKAF</sequence>
<evidence type="ECO:0000256" key="2">
    <source>
        <dbReference type="ARBA" id="ARBA00022737"/>
    </source>
</evidence>
<proteinExistence type="predicted"/>
<dbReference type="AlphaFoldDB" id="A0A9I9DMC7"/>
<dbReference type="PROSITE" id="PS00018">
    <property type="entry name" value="EF_HAND_1"/>
    <property type="match status" value="2"/>
</dbReference>
<organism evidence="6">
    <name type="scientific">Cucumis melo</name>
    <name type="common">Muskmelon</name>
    <dbReference type="NCBI Taxonomy" id="3656"/>
    <lineage>
        <taxon>Eukaryota</taxon>
        <taxon>Viridiplantae</taxon>
        <taxon>Streptophyta</taxon>
        <taxon>Embryophyta</taxon>
        <taxon>Tracheophyta</taxon>
        <taxon>Spermatophyta</taxon>
        <taxon>Magnoliopsida</taxon>
        <taxon>eudicotyledons</taxon>
        <taxon>Gunneridae</taxon>
        <taxon>Pentapetalae</taxon>
        <taxon>rosids</taxon>
        <taxon>fabids</taxon>
        <taxon>Cucurbitales</taxon>
        <taxon>Cucurbitaceae</taxon>
        <taxon>Benincaseae</taxon>
        <taxon>Cucumis</taxon>
    </lineage>
</organism>
<dbReference type="Gene3D" id="1.10.238.10">
    <property type="entry name" value="EF-hand"/>
    <property type="match status" value="1"/>
</dbReference>
<keyword evidence="3" id="KW-0106">Calcium</keyword>
<protein>
    <recommendedName>
        <fullName evidence="5">EF-hand domain-containing protein</fullName>
    </recommendedName>
</protein>
<evidence type="ECO:0000256" key="1">
    <source>
        <dbReference type="ARBA" id="ARBA00022723"/>
    </source>
</evidence>
<dbReference type="Pfam" id="PF13499">
    <property type="entry name" value="EF-hand_7"/>
    <property type="match status" value="1"/>
</dbReference>
<feature type="compositionally biased region" description="Acidic residues" evidence="4">
    <location>
        <begin position="13"/>
        <end position="23"/>
    </location>
</feature>
<feature type="region of interest" description="Disordered" evidence="4">
    <location>
        <begin position="1"/>
        <end position="23"/>
    </location>
</feature>
<feature type="domain" description="EF-hand" evidence="5">
    <location>
        <begin position="83"/>
        <end position="115"/>
    </location>
</feature>
<evidence type="ECO:0000259" key="5">
    <source>
        <dbReference type="PROSITE" id="PS50222"/>
    </source>
</evidence>
<dbReference type="InterPro" id="IPR018247">
    <property type="entry name" value="EF_Hand_1_Ca_BS"/>
</dbReference>
<dbReference type="SMART" id="SM00054">
    <property type="entry name" value="EFh"/>
    <property type="match status" value="2"/>
</dbReference>
<dbReference type="GO" id="GO:0005509">
    <property type="term" value="F:calcium ion binding"/>
    <property type="evidence" value="ECO:0007669"/>
    <property type="project" value="InterPro"/>
</dbReference>
<keyword evidence="2" id="KW-0677">Repeat</keyword>
<evidence type="ECO:0000313" key="6">
    <source>
        <dbReference type="EnsemblPlants" id="MELO3C020277.2.1"/>
    </source>
</evidence>
<dbReference type="PROSITE" id="PS50222">
    <property type="entry name" value="EF_HAND_2"/>
    <property type="match status" value="2"/>
</dbReference>
<dbReference type="InterPro" id="IPR039647">
    <property type="entry name" value="EF_hand_pair_protein_CML-like"/>
</dbReference>
<feature type="compositionally biased region" description="Basic and acidic residues" evidence="4">
    <location>
        <begin position="1"/>
        <end position="12"/>
    </location>
</feature>
<evidence type="ECO:0000256" key="4">
    <source>
        <dbReference type="SAM" id="MobiDB-lite"/>
    </source>
</evidence>
<feature type="domain" description="EF-hand" evidence="5">
    <location>
        <begin position="46"/>
        <end position="81"/>
    </location>
</feature>